<organism evidence="2 3">
    <name type="scientific">Fodinibius roseus</name>
    <dbReference type="NCBI Taxonomy" id="1194090"/>
    <lineage>
        <taxon>Bacteria</taxon>
        <taxon>Pseudomonadati</taxon>
        <taxon>Balneolota</taxon>
        <taxon>Balneolia</taxon>
        <taxon>Balneolales</taxon>
        <taxon>Balneolaceae</taxon>
        <taxon>Fodinibius</taxon>
    </lineage>
</organism>
<evidence type="ECO:0000313" key="3">
    <source>
        <dbReference type="Proteomes" id="UP000184041"/>
    </source>
</evidence>
<keyword evidence="3" id="KW-1185">Reference proteome</keyword>
<evidence type="ECO:0008006" key="4">
    <source>
        <dbReference type="Google" id="ProtNLM"/>
    </source>
</evidence>
<dbReference type="STRING" id="1194090.SAMN05443144_1364"/>
<keyword evidence="1" id="KW-0472">Membrane</keyword>
<accession>A0A1M5L0U8</accession>
<dbReference type="Proteomes" id="UP000184041">
    <property type="component" value="Unassembled WGS sequence"/>
</dbReference>
<keyword evidence="1" id="KW-1133">Transmembrane helix</keyword>
<evidence type="ECO:0000313" key="2">
    <source>
        <dbReference type="EMBL" id="SHG58053.1"/>
    </source>
</evidence>
<reference evidence="2 3" key="1">
    <citation type="submission" date="2016-11" db="EMBL/GenBank/DDBJ databases">
        <authorList>
            <person name="Jaros S."/>
            <person name="Januszkiewicz K."/>
            <person name="Wedrychowicz H."/>
        </authorList>
    </citation>
    <scope>NUCLEOTIDE SEQUENCE [LARGE SCALE GENOMIC DNA]</scope>
    <source>
        <strain evidence="2 3">DSM 21986</strain>
    </source>
</reference>
<dbReference type="AlphaFoldDB" id="A0A1M5L0U8"/>
<sequence length="45" mass="5425">MEFDFVTWSVWSVGFIIWIIWAYLSIKEFISILIAQKKELDNDND</sequence>
<name>A0A1M5L0U8_9BACT</name>
<keyword evidence="1" id="KW-0812">Transmembrane</keyword>
<feature type="transmembrane region" description="Helical" evidence="1">
    <location>
        <begin position="6"/>
        <end position="24"/>
    </location>
</feature>
<evidence type="ECO:0000256" key="1">
    <source>
        <dbReference type="SAM" id="Phobius"/>
    </source>
</evidence>
<protein>
    <recommendedName>
        <fullName evidence="4">CcmD family protein</fullName>
    </recommendedName>
</protein>
<gene>
    <name evidence="2" type="ORF">SAMN05443144_1364</name>
</gene>
<proteinExistence type="predicted"/>
<dbReference type="EMBL" id="FQUS01000036">
    <property type="protein sequence ID" value="SHG58053.1"/>
    <property type="molecule type" value="Genomic_DNA"/>
</dbReference>